<reference evidence="8" key="1">
    <citation type="journal article" date="2021" name="PeerJ">
        <title>Extensive microbial diversity within the chicken gut microbiome revealed by metagenomics and culture.</title>
        <authorList>
            <person name="Gilroy R."/>
            <person name="Ravi A."/>
            <person name="Getino M."/>
            <person name="Pursley I."/>
            <person name="Horton D.L."/>
            <person name="Alikhan N.F."/>
            <person name="Baker D."/>
            <person name="Gharbi K."/>
            <person name="Hall N."/>
            <person name="Watson M."/>
            <person name="Adriaenssens E.M."/>
            <person name="Foster-Nyarko E."/>
            <person name="Jarju S."/>
            <person name="Secka A."/>
            <person name="Antonio M."/>
            <person name="Oren A."/>
            <person name="Chaudhuri R.R."/>
            <person name="La Ragione R."/>
            <person name="Hildebrand F."/>
            <person name="Pallen M.J."/>
        </authorList>
    </citation>
    <scope>NUCLEOTIDE SEQUENCE</scope>
    <source>
        <strain evidence="8">4100</strain>
    </source>
</reference>
<dbReference type="PROSITE" id="PS00092">
    <property type="entry name" value="N6_MTASE"/>
    <property type="match status" value="1"/>
</dbReference>
<dbReference type="InterPro" id="IPR040758">
    <property type="entry name" value="PrmC_N"/>
</dbReference>
<keyword evidence="3 8" id="KW-0808">Transferase</keyword>
<sequence>MTLSVCISNTRKRLTEAGFSPAETSWMVRDIFAALKGYTHVDLITRCDDEITDWLASQVQSVVTRIASGTPVQYALGQTRWMGMTLKVTPAVLIPRPETEQLVDMAIADCGDTTDLRILDIGTGSGCIAIAMARALKFPIVTAIDISDEALAVAKENADTLKAKVDFKSVDILSATPVRGSCDIIISNPPYIAEQEKADMGANVLMHEPHTAMFVPDDDPVKFYRAIARYARASLNPGGSLWLEINPLYAIATRATVADAGFMSIDIIRDERGKQRFIHARQS</sequence>
<dbReference type="AlphaFoldDB" id="A0A921JHF7"/>
<dbReference type="EC" id="2.1.1.297" evidence="1"/>
<evidence type="ECO:0000313" key="9">
    <source>
        <dbReference type="Proteomes" id="UP000711407"/>
    </source>
</evidence>
<proteinExistence type="predicted"/>
<dbReference type="EMBL" id="DYXT01000005">
    <property type="protein sequence ID" value="HJE38218.1"/>
    <property type="molecule type" value="Genomic_DNA"/>
</dbReference>
<dbReference type="Gene3D" id="3.40.50.150">
    <property type="entry name" value="Vaccinia Virus protein VP39"/>
    <property type="match status" value="1"/>
</dbReference>
<dbReference type="GO" id="GO:0003676">
    <property type="term" value="F:nucleic acid binding"/>
    <property type="evidence" value="ECO:0007669"/>
    <property type="project" value="InterPro"/>
</dbReference>
<gene>
    <name evidence="8" type="primary">prmC</name>
    <name evidence="8" type="ORF">K8V47_00420</name>
</gene>
<dbReference type="NCBIfam" id="TIGR03534">
    <property type="entry name" value="RF_mod_PrmC"/>
    <property type="match status" value="1"/>
</dbReference>
<dbReference type="CDD" id="cd02440">
    <property type="entry name" value="AdoMet_MTases"/>
    <property type="match status" value="1"/>
</dbReference>
<feature type="domain" description="Methyltransferase small" evidence="6">
    <location>
        <begin position="115"/>
        <end position="203"/>
    </location>
</feature>
<dbReference type="InterPro" id="IPR007848">
    <property type="entry name" value="Small_mtfrase_dom"/>
</dbReference>
<evidence type="ECO:0000259" key="7">
    <source>
        <dbReference type="Pfam" id="PF17827"/>
    </source>
</evidence>
<dbReference type="Proteomes" id="UP000711407">
    <property type="component" value="Unassembled WGS sequence"/>
</dbReference>
<evidence type="ECO:0000259" key="6">
    <source>
        <dbReference type="Pfam" id="PF05175"/>
    </source>
</evidence>
<evidence type="ECO:0000313" key="8">
    <source>
        <dbReference type="EMBL" id="HJE38218.1"/>
    </source>
</evidence>
<evidence type="ECO:0000256" key="3">
    <source>
        <dbReference type="ARBA" id="ARBA00022679"/>
    </source>
</evidence>
<dbReference type="Pfam" id="PF17827">
    <property type="entry name" value="PrmC_N"/>
    <property type="match status" value="1"/>
</dbReference>
<dbReference type="SUPFAM" id="SSF53335">
    <property type="entry name" value="S-adenosyl-L-methionine-dependent methyltransferases"/>
    <property type="match status" value="1"/>
</dbReference>
<protein>
    <recommendedName>
        <fullName evidence="1">peptide chain release factor N(5)-glutamine methyltransferase</fullName>
        <ecNumber evidence="1">2.1.1.297</ecNumber>
    </recommendedName>
</protein>
<reference evidence="8" key="2">
    <citation type="submission" date="2021-09" db="EMBL/GenBank/DDBJ databases">
        <authorList>
            <person name="Gilroy R."/>
        </authorList>
    </citation>
    <scope>NUCLEOTIDE SEQUENCE</scope>
    <source>
        <strain evidence="8">4100</strain>
    </source>
</reference>
<feature type="domain" description="Release factor glutamine methyltransferase N-terminal" evidence="7">
    <location>
        <begin position="9"/>
        <end position="77"/>
    </location>
</feature>
<organism evidence="8 9">
    <name type="scientific">Candidatus Amulumruptor caecigallinarius</name>
    <dbReference type="NCBI Taxonomy" id="2109911"/>
    <lineage>
        <taxon>Bacteria</taxon>
        <taxon>Pseudomonadati</taxon>
        <taxon>Bacteroidota</taxon>
        <taxon>Bacteroidia</taxon>
        <taxon>Bacteroidales</taxon>
        <taxon>Muribaculaceae</taxon>
        <taxon>Candidatus Amulumruptor</taxon>
    </lineage>
</organism>
<evidence type="ECO:0000256" key="4">
    <source>
        <dbReference type="ARBA" id="ARBA00022691"/>
    </source>
</evidence>
<dbReference type="Gene3D" id="1.10.8.10">
    <property type="entry name" value="DNA helicase RuvA subunit, C-terminal domain"/>
    <property type="match status" value="1"/>
</dbReference>
<keyword evidence="4" id="KW-0949">S-adenosyl-L-methionine</keyword>
<dbReference type="PANTHER" id="PTHR18895:SF74">
    <property type="entry name" value="MTRF1L RELEASE FACTOR GLUTAMINE METHYLTRANSFERASE"/>
    <property type="match status" value="1"/>
</dbReference>
<dbReference type="InterPro" id="IPR050320">
    <property type="entry name" value="N5-glutamine_MTase"/>
</dbReference>
<dbReference type="GO" id="GO:0102559">
    <property type="term" value="F:peptide chain release factor N(5)-glutamine methyltransferase activity"/>
    <property type="evidence" value="ECO:0007669"/>
    <property type="project" value="UniProtKB-EC"/>
</dbReference>
<dbReference type="PANTHER" id="PTHR18895">
    <property type="entry name" value="HEMK METHYLTRANSFERASE"/>
    <property type="match status" value="1"/>
</dbReference>
<evidence type="ECO:0000256" key="2">
    <source>
        <dbReference type="ARBA" id="ARBA00022603"/>
    </source>
</evidence>
<comment type="caution">
    <text evidence="8">The sequence shown here is derived from an EMBL/GenBank/DDBJ whole genome shotgun (WGS) entry which is preliminary data.</text>
</comment>
<dbReference type="NCBIfam" id="TIGR00536">
    <property type="entry name" value="hemK_fam"/>
    <property type="match status" value="1"/>
</dbReference>
<keyword evidence="2 8" id="KW-0489">Methyltransferase</keyword>
<evidence type="ECO:0000256" key="5">
    <source>
        <dbReference type="ARBA" id="ARBA00048391"/>
    </source>
</evidence>
<dbReference type="InterPro" id="IPR004556">
    <property type="entry name" value="HemK-like"/>
</dbReference>
<evidence type="ECO:0000256" key="1">
    <source>
        <dbReference type="ARBA" id="ARBA00012771"/>
    </source>
</evidence>
<dbReference type="InterPro" id="IPR019874">
    <property type="entry name" value="RF_methyltr_PrmC"/>
</dbReference>
<name>A0A921JHF7_9BACT</name>
<dbReference type="InterPro" id="IPR029063">
    <property type="entry name" value="SAM-dependent_MTases_sf"/>
</dbReference>
<comment type="catalytic activity">
    <reaction evidence="5">
        <text>L-glutaminyl-[peptide chain release factor] + S-adenosyl-L-methionine = N(5)-methyl-L-glutaminyl-[peptide chain release factor] + S-adenosyl-L-homocysteine + H(+)</text>
        <dbReference type="Rhea" id="RHEA:42896"/>
        <dbReference type="Rhea" id="RHEA-COMP:10271"/>
        <dbReference type="Rhea" id="RHEA-COMP:10272"/>
        <dbReference type="ChEBI" id="CHEBI:15378"/>
        <dbReference type="ChEBI" id="CHEBI:30011"/>
        <dbReference type="ChEBI" id="CHEBI:57856"/>
        <dbReference type="ChEBI" id="CHEBI:59789"/>
        <dbReference type="ChEBI" id="CHEBI:61891"/>
        <dbReference type="EC" id="2.1.1.297"/>
    </reaction>
</comment>
<accession>A0A921JHF7</accession>
<dbReference type="InterPro" id="IPR002052">
    <property type="entry name" value="DNA_methylase_N6_adenine_CS"/>
</dbReference>
<dbReference type="Pfam" id="PF05175">
    <property type="entry name" value="MTS"/>
    <property type="match status" value="1"/>
</dbReference>
<dbReference type="GO" id="GO:0032259">
    <property type="term" value="P:methylation"/>
    <property type="evidence" value="ECO:0007669"/>
    <property type="project" value="UniProtKB-KW"/>
</dbReference>